<feature type="transmembrane region" description="Helical" evidence="5">
    <location>
        <begin position="208"/>
        <end position="225"/>
    </location>
</feature>
<dbReference type="Proteomes" id="UP000663879">
    <property type="component" value="Unassembled WGS sequence"/>
</dbReference>
<dbReference type="OrthoDB" id="1684102at2759"/>
<feature type="transmembrane region" description="Helical" evidence="5">
    <location>
        <begin position="278"/>
        <end position="301"/>
    </location>
</feature>
<dbReference type="GO" id="GO:0015179">
    <property type="term" value="F:L-amino acid transmembrane transporter activity"/>
    <property type="evidence" value="ECO:0007669"/>
    <property type="project" value="TreeGrafter"/>
</dbReference>
<feature type="transmembrane region" description="Helical" evidence="5">
    <location>
        <begin position="179"/>
        <end position="196"/>
    </location>
</feature>
<dbReference type="GO" id="GO:0005774">
    <property type="term" value="C:vacuolar membrane"/>
    <property type="evidence" value="ECO:0007669"/>
    <property type="project" value="TreeGrafter"/>
</dbReference>
<feature type="domain" description="Amino acid transporter transmembrane" evidence="6">
    <location>
        <begin position="38"/>
        <end position="450"/>
    </location>
</feature>
<feature type="transmembrane region" description="Helical" evidence="5">
    <location>
        <begin position="366"/>
        <end position="386"/>
    </location>
</feature>
<proteinExistence type="predicted"/>
<organism evidence="7 8">
    <name type="scientific">Brachionus calyciflorus</name>
    <dbReference type="NCBI Taxonomy" id="104777"/>
    <lineage>
        <taxon>Eukaryota</taxon>
        <taxon>Metazoa</taxon>
        <taxon>Spiralia</taxon>
        <taxon>Gnathifera</taxon>
        <taxon>Rotifera</taxon>
        <taxon>Eurotatoria</taxon>
        <taxon>Monogononta</taxon>
        <taxon>Pseudotrocha</taxon>
        <taxon>Ploima</taxon>
        <taxon>Brachionidae</taxon>
        <taxon>Brachionus</taxon>
    </lineage>
</organism>
<evidence type="ECO:0000256" key="5">
    <source>
        <dbReference type="SAM" id="Phobius"/>
    </source>
</evidence>
<feature type="transmembrane region" description="Helical" evidence="5">
    <location>
        <begin position="321"/>
        <end position="345"/>
    </location>
</feature>
<comment type="caution">
    <text evidence="7">The sequence shown here is derived from an EMBL/GenBank/DDBJ whole genome shotgun (WGS) entry which is preliminary data.</text>
</comment>
<evidence type="ECO:0000256" key="1">
    <source>
        <dbReference type="ARBA" id="ARBA00004141"/>
    </source>
</evidence>
<dbReference type="InterPro" id="IPR013057">
    <property type="entry name" value="AA_transpt_TM"/>
</dbReference>
<accession>A0A814JAP7</accession>
<dbReference type="Pfam" id="PF01490">
    <property type="entry name" value="Aa_trans"/>
    <property type="match status" value="1"/>
</dbReference>
<sequence>MNQDEVPRSLNDSQNSLITHNVTCVNESTRTNQNKNQGTSNTETLMHIIKANIGTGVLAMPLAFKNGGLALSSISLWIMGLICIHCMHILLNCYKYVSANLKEATDIIPDKNIGYDDVVELIFKEKFSTNPKISKYSRFITSLFLVIGQLGFCCVYLVFVPTNLKQVIDYYYPSNELTLEILMCIILFPLILFCLIKDLKILAPFSTLANLLMISSILVILYNLFFDGSLKPISQLDLVAPYYDWPIYFSSAIYAFEGISLVLPVYHEMRYKQDFSTWNGVLNTAMIFVAIMYFSVGFFGYMKYGTDSAASITLNLPTSSVLFQIVKILFAIAIFISYNLQFYVAADIIWAQMSDLNRSASKAYNLIQNVFRSSLVILTFLLAIKVPRIDLFISLVGSIASSTLALIIPPVLDLMIFWKSSNKTLLRFLKNLCVIIFGTYIFISGTWVSLTDIVDYLKNR</sequence>
<name>A0A814JAP7_9BILA</name>
<protein>
    <recommendedName>
        <fullName evidence="6">Amino acid transporter transmembrane domain-containing protein</fullName>
    </recommendedName>
</protein>
<dbReference type="PANTHER" id="PTHR22950:SF349">
    <property type="entry name" value="AMINO ACID TRANSPORTER TRANSMEMBRANE DOMAIN-CONTAINING PROTEIN"/>
    <property type="match status" value="1"/>
</dbReference>
<dbReference type="EMBL" id="CAJNOC010004836">
    <property type="protein sequence ID" value="CAF1034919.1"/>
    <property type="molecule type" value="Genomic_DNA"/>
</dbReference>
<feature type="transmembrane region" description="Helical" evidence="5">
    <location>
        <begin position="69"/>
        <end position="91"/>
    </location>
</feature>
<comment type="subcellular location">
    <subcellularLocation>
        <location evidence="1">Membrane</location>
        <topology evidence="1">Multi-pass membrane protein</topology>
    </subcellularLocation>
</comment>
<evidence type="ECO:0000313" key="8">
    <source>
        <dbReference type="Proteomes" id="UP000663879"/>
    </source>
</evidence>
<reference evidence="7" key="1">
    <citation type="submission" date="2021-02" db="EMBL/GenBank/DDBJ databases">
        <authorList>
            <person name="Nowell W R."/>
        </authorList>
    </citation>
    <scope>NUCLEOTIDE SEQUENCE</scope>
    <source>
        <strain evidence="7">Ploen Becks lab</strain>
    </source>
</reference>
<keyword evidence="8" id="KW-1185">Reference proteome</keyword>
<evidence type="ECO:0000256" key="2">
    <source>
        <dbReference type="ARBA" id="ARBA00022692"/>
    </source>
</evidence>
<evidence type="ECO:0000256" key="4">
    <source>
        <dbReference type="ARBA" id="ARBA00023136"/>
    </source>
</evidence>
<feature type="transmembrane region" description="Helical" evidence="5">
    <location>
        <begin position="245"/>
        <end position="266"/>
    </location>
</feature>
<dbReference type="PANTHER" id="PTHR22950">
    <property type="entry name" value="AMINO ACID TRANSPORTER"/>
    <property type="match status" value="1"/>
</dbReference>
<keyword evidence="4 5" id="KW-0472">Membrane</keyword>
<gene>
    <name evidence="7" type="ORF">OXX778_LOCUS18058</name>
</gene>
<keyword evidence="2 5" id="KW-0812">Transmembrane</keyword>
<dbReference type="AlphaFoldDB" id="A0A814JAP7"/>
<feature type="transmembrane region" description="Helical" evidence="5">
    <location>
        <begin position="428"/>
        <end position="450"/>
    </location>
</feature>
<feature type="transmembrane region" description="Helical" evidence="5">
    <location>
        <begin position="392"/>
        <end position="416"/>
    </location>
</feature>
<keyword evidence="3 5" id="KW-1133">Transmembrane helix</keyword>
<evidence type="ECO:0000259" key="6">
    <source>
        <dbReference type="Pfam" id="PF01490"/>
    </source>
</evidence>
<evidence type="ECO:0000313" key="7">
    <source>
        <dbReference type="EMBL" id="CAF1034919.1"/>
    </source>
</evidence>
<evidence type="ECO:0000256" key="3">
    <source>
        <dbReference type="ARBA" id="ARBA00022989"/>
    </source>
</evidence>
<feature type="transmembrane region" description="Helical" evidence="5">
    <location>
        <begin position="139"/>
        <end position="159"/>
    </location>
</feature>